<dbReference type="STRING" id="59895.A0A103YG75"/>
<feature type="transmembrane region" description="Helical" evidence="1">
    <location>
        <begin position="170"/>
        <end position="191"/>
    </location>
</feature>
<proteinExistence type="predicted"/>
<protein>
    <submittedName>
        <fullName evidence="2">Chlorophyll A-B binding protein</fullName>
    </submittedName>
</protein>
<dbReference type="GO" id="GO:0071486">
    <property type="term" value="P:cellular response to high light intensity"/>
    <property type="evidence" value="ECO:0007669"/>
    <property type="project" value="InterPro"/>
</dbReference>
<evidence type="ECO:0000313" key="2">
    <source>
        <dbReference type="EMBL" id="KVI08531.1"/>
    </source>
</evidence>
<dbReference type="AlphaFoldDB" id="A0A103YG75"/>
<dbReference type="PANTHER" id="PTHR36490:SF1">
    <property type="entry name" value="STRESS ENHANCED PROTEIN 2, CHLOROPLASTIC"/>
    <property type="match status" value="1"/>
</dbReference>
<dbReference type="Proteomes" id="UP000243975">
    <property type="component" value="Unassembled WGS sequence"/>
</dbReference>
<gene>
    <name evidence="2" type="ORF">Ccrd_013093</name>
</gene>
<dbReference type="OMA" id="CAAIFAW"/>
<dbReference type="EMBL" id="LEKV01001108">
    <property type="protein sequence ID" value="KVI08531.1"/>
    <property type="molecule type" value="Genomic_DNA"/>
</dbReference>
<organism evidence="2 3">
    <name type="scientific">Cynara cardunculus var. scolymus</name>
    <name type="common">Globe artichoke</name>
    <name type="synonym">Cynara scolymus</name>
    <dbReference type="NCBI Taxonomy" id="59895"/>
    <lineage>
        <taxon>Eukaryota</taxon>
        <taxon>Viridiplantae</taxon>
        <taxon>Streptophyta</taxon>
        <taxon>Embryophyta</taxon>
        <taxon>Tracheophyta</taxon>
        <taxon>Spermatophyta</taxon>
        <taxon>Magnoliopsida</taxon>
        <taxon>eudicotyledons</taxon>
        <taxon>Gunneridae</taxon>
        <taxon>Pentapetalae</taxon>
        <taxon>asterids</taxon>
        <taxon>campanulids</taxon>
        <taxon>Asterales</taxon>
        <taxon>Asteraceae</taxon>
        <taxon>Carduoideae</taxon>
        <taxon>Cardueae</taxon>
        <taxon>Carduinae</taxon>
        <taxon>Cynara</taxon>
    </lineage>
</organism>
<keyword evidence="1" id="KW-1133">Transmembrane helix</keyword>
<dbReference type="SUPFAM" id="SSF103511">
    <property type="entry name" value="Chlorophyll a-b binding protein"/>
    <property type="match status" value="1"/>
</dbReference>
<dbReference type="GO" id="GO:0009535">
    <property type="term" value="C:chloroplast thylakoid membrane"/>
    <property type="evidence" value="ECO:0007669"/>
    <property type="project" value="UniProtKB-SubCell"/>
</dbReference>
<keyword evidence="3" id="KW-1185">Reference proteome</keyword>
<comment type="caution">
    <text evidence="2">The sequence shown here is derived from an EMBL/GenBank/DDBJ whole genome shotgun (WGS) entry which is preliminary data.</text>
</comment>
<evidence type="ECO:0000313" key="3">
    <source>
        <dbReference type="Proteomes" id="UP000243975"/>
    </source>
</evidence>
<feature type="transmembrane region" description="Helical" evidence="1">
    <location>
        <begin position="139"/>
        <end position="158"/>
    </location>
</feature>
<accession>A0A103YG75</accession>
<dbReference type="Gramene" id="KVI08531">
    <property type="protein sequence ID" value="KVI08531"/>
    <property type="gene ID" value="Ccrd_013093"/>
</dbReference>
<dbReference type="InterPro" id="IPR044971">
    <property type="entry name" value="SEP2"/>
</dbReference>
<keyword evidence="1" id="KW-0472">Membrane</keyword>
<name>A0A103YG75_CYNCS</name>
<keyword evidence="1" id="KW-0812">Transmembrane</keyword>
<reference evidence="2 3" key="1">
    <citation type="journal article" date="2016" name="Sci. Rep.">
        <title>The genome sequence of the outbreeding globe artichoke constructed de novo incorporating a phase-aware low-pass sequencing strategy of F1 progeny.</title>
        <authorList>
            <person name="Scaglione D."/>
            <person name="Reyes-Chin-Wo S."/>
            <person name="Acquadro A."/>
            <person name="Froenicke L."/>
            <person name="Portis E."/>
            <person name="Beitel C."/>
            <person name="Tirone M."/>
            <person name="Mauro R."/>
            <person name="Lo Monaco A."/>
            <person name="Mauromicale G."/>
            <person name="Faccioli P."/>
            <person name="Cattivelli L."/>
            <person name="Rieseberg L."/>
            <person name="Michelmore R."/>
            <person name="Lanteri S."/>
        </authorList>
    </citation>
    <scope>NUCLEOTIDE SEQUENCE [LARGE SCALE GENOMIC DNA]</scope>
    <source>
        <strain evidence="2">2C</strain>
    </source>
</reference>
<dbReference type="PANTHER" id="PTHR36490">
    <property type="entry name" value="STRESS ENHANCED PROTEIN 2, CHLOROPLASTIC"/>
    <property type="match status" value="1"/>
</dbReference>
<sequence>MRDQTGKYSHVITTSTRLLVLPMVLTDSGLSMALAARPIVCRLTPNKPVVQRDEPAALPVPSLPVQKVRLTDAAAVTTEYDGKILLQPRVCTLRSYGSDPFGVMRIRTADGDDNEVSQFFEKLSEYIESSKKSQDFEIISGRLAMIVFAGTVTMEVVTGNSLFRKMDLQGIAEAAGVCLGAVACAAAFAWFSSARNRVGQGFSIGCNTFIDSLIDQVVDGLFYETDLSDWTDEI</sequence>
<evidence type="ECO:0000256" key="1">
    <source>
        <dbReference type="SAM" id="Phobius"/>
    </source>
</evidence>